<dbReference type="InterPro" id="IPR002645">
    <property type="entry name" value="STAS_dom"/>
</dbReference>
<feature type="compositionally biased region" description="Basic and acidic residues" evidence="5">
    <location>
        <begin position="196"/>
        <end position="211"/>
    </location>
</feature>
<evidence type="ECO:0000256" key="1">
    <source>
        <dbReference type="ARBA" id="ARBA00004141"/>
    </source>
</evidence>
<feature type="domain" description="STAS" evidence="8">
    <location>
        <begin position="758"/>
        <end position="875"/>
    </location>
</feature>
<dbReference type="InterPro" id="IPR014710">
    <property type="entry name" value="RmlC-like_jellyroll"/>
</dbReference>
<dbReference type="Gene3D" id="2.60.120.10">
    <property type="entry name" value="Jelly Rolls"/>
    <property type="match status" value="1"/>
</dbReference>
<dbReference type="PANTHER" id="PTHR43310:SF4">
    <property type="entry name" value="AFR304WP"/>
    <property type="match status" value="1"/>
</dbReference>
<feature type="transmembrane region" description="Helical" evidence="6">
    <location>
        <begin position="297"/>
        <end position="317"/>
    </location>
</feature>
<feature type="transmembrane region" description="Helical" evidence="6">
    <location>
        <begin position="388"/>
        <end position="414"/>
    </location>
</feature>
<organism evidence="9 10">
    <name type="scientific">Macrophomina phaseolina</name>
    <dbReference type="NCBI Taxonomy" id="35725"/>
    <lineage>
        <taxon>Eukaryota</taxon>
        <taxon>Fungi</taxon>
        <taxon>Dikarya</taxon>
        <taxon>Ascomycota</taxon>
        <taxon>Pezizomycotina</taxon>
        <taxon>Dothideomycetes</taxon>
        <taxon>Dothideomycetes incertae sedis</taxon>
        <taxon>Botryosphaeriales</taxon>
        <taxon>Botryosphaeriaceae</taxon>
        <taxon>Macrophomina</taxon>
    </lineage>
</organism>
<dbReference type="EMBL" id="JAGTJR010000050">
    <property type="protein sequence ID" value="KAH7028352.1"/>
    <property type="molecule type" value="Genomic_DNA"/>
</dbReference>
<proteinExistence type="predicted"/>
<keyword evidence="2 6" id="KW-0812">Transmembrane</keyword>
<dbReference type="SUPFAM" id="SSF51206">
    <property type="entry name" value="cAMP-binding domain-like"/>
    <property type="match status" value="1"/>
</dbReference>
<feature type="transmembrane region" description="Helical" evidence="6">
    <location>
        <begin position="635"/>
        <end position="668"/>
    </location>
</feature>
<dbReference type="Pfam" id="PF00027">
    <property type="entry name" value="cNMP_binding"/>
    <property type="match status" value="1"/>
</dbReference>
<gene>
    <name evidence="9" type="ORF">B0J12DRAFT_352431</name>
</gene>
<keyword evidence="10" id="KW-1185">Reference proteome</keyword>
<evidence type="ECO:0000256" key="2">
    <source>
        <dbReference type="ARBA" id="ARBA00022692"/>
    </source>
</evidence>
<dbReference type="Pfam" id="PF01740">
    <property type="entry name" value="STAS"/>
    <property type="match status" value="1"/>
</dbReference>
<feature type="transmembrane region" description="Helical" evidence="6">
    <location>
        <begin position="604"/>
        <end position="623"/>
    </location>
</feature>
<evidence type="ECO:0000256" key="6">
    <source>
        <dbReference type="SAM" id="Phobius"/>
    </source>
</evidence>
<dbReference type="SUPFAM" id="SSF52091">
    <property type="entry name" value="SpoIIaa-like"/>
    <property type="match status" value="1"/>
</dbReference>
<name>A0ABQ8FXJ2_9PEZI</name>
<dbReference type="Gene3D" id="3.30.750.24">
    <property type="entry name" value="STAS domain"/>
    <property type="match status" value="1"/>
</dbReference>
<reference evidence="9 10" key="1">
    <citation type="journal article" date="2021" name="Nat. Commun.">
        <title>Genetic determinants of endophytism in the Arabidopsis root mycobiome.</title>
        <authorList>
            <person name="Mesny F."/>
            <person name="Miyauchi S."/>
            <person name="Thiergart T."/>
            <person name="Pickel B."/>
            <person name="Atanasova L."/>
            <person name="Karlsson M."/>
            <person name="Huettel B."/>
            <person name="Barry K.W."/>
            <person name="Haridas S."/>
            <person name="Chen C."/>
            <person name="Bauer D."/>
            <person name="Andreopoulos W."/>
            <person name="Pangilinan J."/>
            <person name="LaButti K."/>
            <person name="Riley R."/>
            <person name="Lipzen A."/>
            <person name="Clum A."/>
            <person name="Drula E."/>
            <person name="Henrissat B."/>
            <person name="Kohler A."/>
            <person name="Grigoriev I.V."/>
            <person name="Martin F.M."/>
            <person name="Hacquard S."/>
        </authorList>
    </citation>
    <scope>NUCLEOTIDE SEQUENCE [LARGE SCALE GENOMIC DNA]</scope>
    <source>
        <strain evidence="9 10">MPI-SDFR-AT-0080</strain>
    </source>
</reference>
<evidence type="ECO:0000313" key="10">
    <source>
        <dbReference type="Proteomes" id="UP000774617"/>
    </source>
</evidence>
<protein>
    <submittedName>
        <fullName evidence="9">Sulfate transporter family protein-like protein</fullName>
    </submittedName>
</protein>
<evidence type="ECO:0000259" key="7">
    <source>
        <dbReference type="PROSITE" id="PS50042"/>
    </source>
</evidence>
<dbReference type="SMART" id="SM00100">
    <property type="entry name" value="cNMP"/>
    <property type="match status" value="1"/>
</dbReference>
<feature type="transmembrane region" description="Helical" evidence="6">
    <location>
        <begin position="426"/>
        <end position="444"/>
    </location>
</feature>
<dbReference type="InterPro" id="IPR018490">
    <property type="entry name" value="cNMP-bd_dom_sf"/>
</dbReference>
<comment type="caution">
    <text evidence="9">The sequence shown here is derived from an EMBL/GenBank/DDBJ whole genome shotgun (WGS) entry which is preliminary data.</text>
</comment>
<dbReference type="InterPro" id="IPR011547">
    <property type="entry name" value="SLC26A/SulP_dom"/>
</dbReference>
<dbReference type="PANTHER" id="PTHR43310">
    <property type="entry name" value="SULFATE TRANSPORTER YBAR-RELATED"/>
    <property type="match status" value="1"/>
</dbReference>
<dbReference type="CDD" id="cd07042">
    <property type="entry name" value="STAS_SulP_like_sulfate_transporter"/>
    <property type="match status" value="1"/>
</dbReference>
<feature type="compositionally biased region" description="Polar residues" evidence="5">
    <location>
        <begin position="903"/>
        <end position="912"/>
    </location>
</feature>
<feature type="domain" description="Cyclic nucleotide-binding" evidence="7">
    <location>
        <begin position="991"/>
        <end position="1075"/>
    </location>
</feature>
<feature type="transmembrane region" description="Helical" evidence="6">
    <location>
        <begin position="688"/>
        <end position="720"/>
    </location>
</feature>
<dbReference type="InterPro" id="IPR000595">
    <property type="entry name" value="cNMP-bd_dom"/>
</dbReference>
<comment type="subcellular location">
    <subcellularLocation>
        <location evidence="1">Membrane</location>
        <topology evidence="1">Multi-pass membrane protein</topology>
    </subcellularLocation>
</comment>
<feature type="compositionally biased region" description="Polar residues" evidence="5">
    <location>
        <begin position="39"/>
        <end position="50"/>
    </location>
</feature>
<feature type="compositionally biased region" description="Polar residues" evidence="5">
    <location>
        <begin position="62"/>
        <end position="77"/>
    </location>
</feature>
<sequence length="1103" mass="121235">MSNRQSKMPGSHAAAAAAPAQSKISLPFTGRDVDDADFTTRSGESSTPGSRPQPILSPPRPTSSAGGYLSSSFTRTPARSFYHQATHGSIDTPEYSSQGLRDKTQELSMHALSESGSFRSPSLLARRLSAGSPRGRRPPDLANDTFDSDAPRDSLDLPPPGIIQEESEPSSPEPLREVPSGKLSRPVSSAAAVNGEPHHDPRRSTDDRRGTSETSSLLPKKRSRPARGYGAAAANGTADVEDQRQGLKSRPANNKFWHGVSNMAHSAATAFQRVKNPKSWDRKAIFQTAVVEPVTSLPAVFLGLLLNVLDGLSYGMILFPLGEPIFAKLGVDGLSMFFVSCIVSQLVYSLGGSTFKGAVGSEMIEVVPFFHKMTYVIMARMGQAEPNAIIATVVVSYAFSSIITGVIFLALGLFKLGDLVSFFPRNILNGCIGGVGFFLFVTGIEVSARLDGNLEYNFETLQKLFQADTIALWISPLALAIIYMIIKHYYDHPALMPAFIIVITGVFHIVVAAVSHFNLDKARQAGWVFEKPESGVPFYHFYSLYDFSVVDWSALFRTIPTMFALSFFGIIHVPINVPALALSAKEDDVDINRELIAHGLSNSLSGFVGSIQNYLVYVNSVMFMDHGGNSRGAGIMLAAATAGIWMAGPGLIGYVPIMVVGTLIFYLGIDLLKEALWDTLGRLRLLEYLTIVTIVLIMGIYDFVWGVLAGIALACLTYVVQTSRTPVIRSTYTGAIAQSTVRRPPMHQKYLREVGQQIYVAKIAGYLFFGTIVSVENDIRKLVDEEQFRTRPIRYVVLDLVHVIGIDYSAAEVLVRLNRVLHRRNVTLVLSSISLSDEVGQGLSMVGLFAPAESNDEHCPPPQRFETLNKALEWCENELLGTLHERARSLGSPKEAEPVSISPPRQISGTQNSITPNPFDGAFNSPRRALLQEAATLALKDQRNVSVDEHSNVLTPDKWKSFAQPIPLMLLTFQDLSDKDIDFWHRAVAYFERREYPQGTVLYSRGDLPDGFYLVEKGSLRADYYLEQGHYYESIQAGTTCGELPFFSETDRTGTVAAETDTVAWLLTREKWNELERAQPQVASELLRICLKLTSERMNAITS</sequence>
<dbReference type="PROSITE" id="PS50042">
    <property type="entry name" value="CNMP_BINDING_3"/>
    <property type="match status" value="1"/>
</dbReference>
<feature type="transmembrane region" description="Helical" evidence="6">
    <location>
        <begin position="329"/>
        <end position="348"/>
    </location>
</feature>
<evidence type="ECO:0000259" key="8">
    <source>
        <dbReference type="PROSITE" id="PS50801"/>
    </source>
</evidence>
<feature type="transmembrane region" description="Helical" evidence="6">
    <location>
        <begin position="464"/>
        <end position="486"/>
    </location>
</feature>
<dbReference type="InterPro" id="IPR036513">
    <property type="entry name" value="STAS_dom_sf"/>
</dbReference>
<keyword evidence="3 6" id="KW-1133">Transmembrane helix</keyword>
<dbReference type="Pfam" id="PF00916">
    <property type="entry name" value="Sulfate_transp"/>
    <property type="match status" value="1"/>
</dbReference>
<evidence type="ECO:0000256" key="3">
    <source>
        <dbReference type="ARBA" id="ARBA00022989"/>
    </source>
</evidence>
<feature type="compositionally biased region" description="Polar residues" evidence="5">
    <location>
        <begin position="86"/>
        <end position="99"/>
    </location>
</feature>
<keyword evidence="4 6" id="KW-0472">Membrane</keyword>
<feature type="transmembrane region" description="Helical" evidence="6">
    <location>
        <begin position="498"/>
        <end position="519"/>
    </location>
</feature>
<dbReference type="Proteomes" id="UP000774617">
    <property type="component" value="Unassembled WGS sequence"/>
</dbReference>
<evidence type="ECO:0000256" key="5">
    <source>
        <dbReference type="SAM" id="MobiDB-lite"/>
    </source>
</evidence>
<feature type="transmembrane region" description="Helical" evidence="6">
    <location>
        <begin position="563"/>
        <end position="584"/>
    </location>
</feature>
<evidence type="ECO:0000313" key="9">
    <source>
        <dbReference type="EMBL" id="KAH7028352.1"/>
    </source>
</evidence>
<dbReference type="CDD" id="cd00038">
    <property type="entry name" value="CAP_ED"/>
    <property type="match status" value="1"/>
</dbReference>
<dbReference type="InterPro" id="IPR052706">
    <property type="entry name" value="Membrane-Transporter-like"/>
</dbReference>
<feature type="region of interest" description="Disordered" evidence="5">
    <location>
        <begin position="891"/>
        <end position="912"/>
    </location>
</feature>
<evidence type="ECO:0000256" key="4">
    <source>
        <dbReference type="ARBA" id="ARBA00023136"/>
    </source>
</evidence>
<feature type="region of interest" description="Disordered" evidence="5">
    <location>
        <begin position="1"/>
        <end position="246"/>
    </location>
</feature>
<dbReference type="PROSITE" id="PS50801">
    <property type="entry name" value="STAS"/>
    <property type="match status" value="1"/>
</dbReference>
<accession>A0ABQ8FXJ2</accession>